<dbReference type="EMBL" id="BAAAUF010000022">
    <property type="protein sequence ID" value="GAA3046747.1"/>
    <property type="molecule type" value="Genomic_DNA"/>
</dbReference>
<keyword evidence="2" id="KW-1185">Reference proteome</keyword>
<gene>
    <name evidence="1" type="ORF">GCM10010448_32060</name>
</gene>
<proteinExistence type="predicted"/>
<evidence type="ECO:0000313" key="2">
    <source>
        <dbReference type="Proteomes" id="UP001501532"/>
    </source>
</evidence>
<protein>
    <submittedName>
        <fullName evidence="1">Uncharacterized protein</fullName>
    </submittedName>
</protein>
<accession>A0ABP6LKW1</accession>
<name>A0ABP6LKW1_9ACTN</name>
<sequence length="143" mass="14761">MEWWAACLWGLTGSSAVEALDLYRAIQRVKGYPWRMPDEIPLGPYLVAIIIRNALGAGLAAGFGSSGQIAGPLGAIAVGIAAPKIVEQLLRQGMAHPNVHSVPSRIPNAGSMPPSASAVAEPTSSAALVERQEPAVEGEAGVI</sequence>
<reference evidence="2" key="1">
    <citation type="journal article" date="2019" name="Int. J. Syst. Evol. Microbiol.">
        <title>The Global Catalogue of Microorganisms (GCM) 10K type strain sequencing project: providing services to taxonomists for standard genome sequencing and annotation.</title>
        <authorList>
            <consortium name="The Broad Institute Genomics Platform"/>
            <consortium name="The Broad Institute Genome Sequencing Center for Infectious Disease"/>
            <person name="Wu L."/>
            <person name="Ma J."/>
        </authorList>
    </citation>
    <scope>NUCLEOTIDE SEQUENCE [LARGE SCALE GENOMIC DNA]</scope>
    <source>
        <strain evidence="2">JCM 9091</strain>
    </source>
</reference>
<comment type="caution">
    <text evidence="1">The sequence shown here is derived from an EMBL/GenBank/DDBJ whole genome shotgun (WGS) entry which is preliminary data.</text>
</comment>
<dbReference type="Proteomes" id="UP001501532">
    <property type="component" value="Unassembled WGS sequence"/>
</dbReference>
<organism evidence="1 2">
    <name type="scientific">Streptomyces glomeratus</name>
    <dbReference type="NCBI Taxonomy" id="284452"/>
    <lineage>
        <taxon>Bacteria</taxon>
        <taxon>Bacillati</taxon>
        <taxon>Actinomycetota</taxon>
        <taxon>Actinomycetes</taxon>
        <taxon>Kitasatosporales</taxon>
        <taxon>Streptomycetaceae</taxon>
        <taxon>Streptomyces</taxon>
    </lineage>
</organism>
<evidence type="ECO:0000313" key="1">
    <source>
        <dbReference type="EMBL" id="GAA3046747.1"/>
    </source>
</evidence>